<keyword evidence="7 8" id="KW-0234">DNA repair</keyword>
<evidence type="ECO:0000256" key="6">
    <source>
        <dbReference type="ARBA" id="ARBA00022801"/>
    </source>
</evidence>
<evidence type="ECO:0000256" key="1">
    <source>
        <dbReference type="ARBA" id="ARBA00001400"/>
    </source>
</evidence>
<dbReference type="Pfam" id="PF03167">
    <property type="entry name" value="UDG"/>
    <property type="match status" value="1"/>
</dbReference>
<keyword evidence="5 8" id="KW-0227">DNA damage</keyword>
<sequence length="222" mass="25747">MAMWIKYAVGWGEFFDNEIKKPYFKQLLKNIDNEYQNKLCYPTKTDIFRLFTLIEPNDIKVVIIGQDPYHGPGQANGLAFSVNDGIKNPPSLVNIFHELKKDLGIDHHASGNLDHWAKEGVFLYNTIGSVVAKTPLSHKDIGWTNFSQNLIIYLNEIRDDIVYVLWGNYAKQYSEYILNKSNIIKGAHPSPFSYNLFKDQQFFVKINNLLLKNKKNIIDWKM</sequence>
<keyword evidence="8" id="KW-0963">Cytoplasm</keyword>
<organism evidence="12 13">
    <name type="scientific">Spiroplasma melliferum</name>
    <dbReference type="NCBI Taxonomy" id="2134"/>
    <lineage>
        <taxon>Bacteria</taxon>
        <taxon>Bacillati</taxon>
        <taxon>Mycoplasmatota</taxon>
        <taxon>Mollicutes</taxon>
        <taxon>Entomoplasmatales</taxon>
        <taxon>Spiroplasmataceae</taxon>
        <taxon>Spiroplasma</taxon>
    </lineage>
</organism>
<dbReference type="HAMAP" id="MF_00148">
    <property type="entry name" value="UDG"/>
    <property type="match status" value="1"/>
</dbReference>
<name>A0ABX5UBV9_SPIME</name>
<evidence type="ECO:0000256" key="3">
    <source>
        <dbReference type="ARBA" id="ARBA00008184"/>
    </source>
</evidence>
<evidence type="ECO:0000256" key="8">
    <source>
        <dbReference type="HAMAP-Rule" id="MF_00148"/>
    </source>
</evidence>
<proteinExistence type="inferred from homology"/>
<keyword evidence="6 8" id="KW-0378">Hydrolase</keyword>
<dbReference type="NCBIfam" id="NF003592">
    <property type="entry name" value="PRK05254.1-5"/>
    <property type="match status" value="1"/>
</dbReference>
<evidence type="ECO:0000313" key="12">
    <source>
        <dbReference type="EMBL" id="QCO24470.1"/>
    </source>
</evidence>
<evidence type="ECO:0000256" key="5">
    <source>
        <dbReference type="ARBA" id="ARBA00022763"/>
    </source>
</evidence>
<keyword evidence="13" id="KW-1185">Reference proteome</keyword>
<dbReference type="SUPFAM" id="SSF52141">
    <property type="entry name" value="Uracil-DNA glycosylase-like"/>
    <property type="match status" value="1"/>
</dbReference>
<evidence type="ECO:0000256" key="7">
    <source>
        <dbReference type="ARBA" id="ARBA00023204"/>
    </source>
</evidence>
<gene>
    <name evidence="8" type="primary">ung</name>
    <name evidence="12" type="ORF">SRED_002967</name>
</gene>
<dbReference type="CDD" id="cd10027">
    <property type="entry name" value="UDG-F1-like"/>
    <property type="match status" value="1"/>
</dbReference>
<evidence type="ECO:0000256" key="9">
    <source>
        <dbReference type="PROSITE-ProRule" id="PRU10072"/>
    </source>
</evidence>
<dbReference type="EMBL" id="CP029202">
    <property type="protein sequence ID" value="QCO24470.1"/>
    <property type="molecule type" value="Genomic_DNA"/>
</dbReference>
<evidence type="ECO:0000313" key="13">
    <source>
        <dbReference type="Proteomes" id="UP000298715"/>
    </source>
</evidence>
<accession>A0ABX5UBV9</accession>
<dbReference type="NCBIfam" id="TIGR00628">
    <property type="entry name" value="ung"/>
    <property type="match status" value="1"/>
</dbReference>
<feature type="domain" description="Uracil-DNA glycosylase-like" evidence="11">
    <location>
        <begin position="52"/>
        <end position="210"/>
    </location>
</feature>
<dbReference type="Proteomes" id="UP000298715">
    <property type="component" value="Chromosome"/>
</dbReference>
<evidence type="ECO:0000256" key="2">
    <source>
        <dbReference type="ARBA" id="ARBA00002631"/>
    </source>
</evidence>
<protein>
    <recommendedName>
        <fullName evidence="4 8">Uracil-DNA glycosylase</fullName>
        <shortName evidence="8">UDG</shortName>
        <ecNumber evidence="4 8">3.2.2.27</ecNumber>
    </recommendedName>
</protein>
<dbReference type="InterPro" id="IPR002043">
    <property type="entry name" value="UDG_fam1"/>
</dbReference>
<comment type="similarity">
    <text evidence="3 8 10">Belongs to the uracil-DNA glycosylase (UDG) superfamily. UNG family.</text>
</comment>
<evidence type="ECO:0000259" key="11">
    <source>
        <dbReference type="SMART" id="SM00986"/>
    </source>
</evidence>
<feature type="active site" description="Proton acceptor" evidence="8 9">
    <location>
        <position position="67"/>
    </location>
</feature>
<dbReference type="InterPro" id="IPR005122">
    <property type="entry name" value="Uracil-DNA_glycosylase-like"/>
</dbReference>
<evidence type="ECO:0000256" key="4">
    <source>
        <dbReference type="ARBA" id="ARBA00012030"/>
    </source>
</evidence>
<dbReference type="EC" id="3.2.2.27" evidence="4 8"/>
<reference evidence="12 13" key="1">
    <citation type="submission" date="2018-05" db="EMBL/GenBank/DDBJ databases">
        <title>Compelete Genome Sequence of Spiroplasma melliferum.</title>
        <authorList>
            <person name="Davis R.E."/>
            <person name="Shao J.Y."/>
            <person name="Zhao Y."/>
            <person name="Gasparich G.E."/>
        </authorList>
    </citation>
    <scope>NUCLEOTIDE SEQUENCE [LARGE SCALE GENOMIC DNA]</scope>
    <source>
        <strain evidence="12 13">AS576</strain>
    </source>
</reference>
<dbReference type="SMART" id="SM00986">
    <property type="entry name" value="UDG"/>
    <property type="match status" value="1"/>
</dbReference>
<comment type="subcellular location">
    <subcellularLocation>
        <location evidence="8">Cytoplasm</location>
    </subcellularLocation>
</comment>
<evidence type="ECO:0000256" key="10">
    <source>
        <dbReference type="RuleBase" id="RU003780"/>
    </source>
</evidence>
<dbReference type="PANTHER" id="PTHR11264">
    <property type="entry name" value="URACIL-DNA GLYCOSYLASE"/>
    <property type="match status" value="1"/>
</dbReference>
<dbReference type="Gene3D" id="3.40.470.10">
    <property type="entry name" value="Uracil-DNA glycosylase-like domain"/>
    <property type="match status" value="1"/>
</dbReference>
<dbReference type="InterPro" id="IPR018085">
    <property type="entry name" value="Ura-DNA_Glyclase_AS"/>
</dbReference>
<comment type="function">
    <text evidence="2 8 10">Excises uracil residues from the DNA which can arise as a result of misincorporation of dUMP residues by DNA polymerase or due to deamination of cytosine.</text>
</comment>
<comment type="catalytic activity">
    <reaction evidence="1 8 10">
        <text>Hydrolyzes single-stranded DNA or mismatched double-stranded DNA and polynucleotides, releasing free uracil.</text>
        <dbReference type="EC" id="3.2.2.27"/>
    </reaction>
</comment>
<dbReference type="PROSITE" id="PS00130">
    <property type="entry name" value="U_DNA_GLYCOSYLASE"/>
    <property type="match status" value="1"/>
</dbReference>
<dbReference type="PANTHER" id="PTHR11264:SF0">
    <property type="entry name" value="URACIL-DNA GLYCOSYLASE"/>
    <property type="match status" value="1"/>
</dbReference>
<dbReference type="InterPro" id="IPR036895">
    <property type="entry name" value="Uracil-DNA_glycosylase-like_sf"/>
</dbReference>
<dbReference type="NCBIfam" id="NF003588">
    <property type="entry name" value="PRK05254.1-1"/>
    <property type="match status" value="1"/>
</dbReference>
<dbReference type="SMART" id="SM00987">
    <property type="entry name" value="UreE_C"/>
    <property type="match status" value="1"/>
</dbReference>
<dbReference type="NCBIfam" id="NF003589">
    <property type="entry name" value="PRK05254.1-2"/>
    <property type="match status" value="1"/>
</dbReference>